<sequence length="69" mass="7542">MRIGSGWNAYTHIVAIGDANVDGRPDLYAFGPNAASYYYESTGSASAPFRARTGSSVLFHAWQTYNHLL</sequence>
<organism evidence="1">
    <name type="scientific">Streptomyces rochei</name>
    <name type="common">Streptomyces parvullus</name>
    <dbReference type="NCBI Taxonomy" id="1928"/>
    <lineage>
        <taxon>Bacteria</taxon>
        <taxon>Bacillati</taxon>
        <taxon>Actinomycetota</taxon>
        <taxon>Actinomycetes</taxon>
        <taxon>Kitasatosporales</taxon>
        <taxon>Streptomycetaceae</taxon>
        <taxon>Streptomyces</taxon>
        <taxon>Streptomyces rochei group</taxon>
    </lineage>
</organism>
<dbReference type="Gene3D" id="2.115.10.10">
    <property type="entry name" value="Tachylectin 2"/>
    <property type="match status" value="1"/>
</dbReference>
<dbReference type="AlphaFoldDB" id="O86918"/>
<accession>O86918</accession>
<protein>
    <submittedName>
        <fullName evidence="1">ORFB protein</fullName>
    </submittedName>
</protein>
<proteinExistence type="predicted"/>
<dbReference type="SUPFAM" id="SSF69318">
    <property type="entry name" value="Integrin alpha N-terminal domain"/>
    <property type="match status" value="1"/>
</dbReference>
<dbReference type="EMBL" id="Y15759">
    <property type="protein sequence ID" value="CAA75763.1"/>
    <property type="molecule type" value="Genomic_DNA"/>
</dbReference>
<reference evidence="1" key="1">
    <citation type="journal article" date="1998" name="J. Bacteriol.">
        <title>A silent ABC transporter isolated from Streptomyces rochei F20 induces multidrug resistance.</title>
        <authorList>
            <person name="Fernandez-Moreno M.A."/>
            <person name="Carbo L."/>
            <person name="Cuesta T."/>
            <person name="Vallin C."/>
            <person name="Malpartida F."/>
        </authorList>
    </citation>
    <scope>NUCLEOTIDE SEQUENCE</scope>
    <source>
        <strain evidence="1">F20</strain>
    </source>
</reference>
<name>O86918_STRRO</name>
<dbReference type="InterPro" id="IPR028994">
    <property type="entry name" value="Integrin_alpha_N"/>
</dbReference>
<evidence type="ECO:0000313" key="1">
    <source>
        <dbReference type="EMBL" id="CAA75763.1"/>
    </source>
</evidence>
<gene>
    <name evidence="1" type="primary">ORFB</name>
</gene>